<organism evidence="16 17">
    <name type="scientific">Paraphotobacterium marinum</name>
    <dbReference type="NCBI Taxonomy" id="1755811"/>
    <lineage>
        <taxon>Bacteria</taxon>
        <taxon>Pseudomonadati</taxon>
        <taxon>Pseudomonadota</taxon>
        <taxon>Gammaproteobacteria</taxon>
        <taxon>Vibrionales</taxon>
        <taxon>Vibrionaceae</taxon>
        <taxon>Paraphotobacterium</taxon>
    </lineage>
</organism>
<keyword evidence="9 12" id="KW-0456">Lyase</keyword>
<protein>
    <recommendedName>
        <fullName evidence="12 13">Argininosuccinate lyase</fullName>
        <shortName evidence="12">ASAL</shortName>
        <ecNumber evidence="12 13">4.3.2.1</ecNumber>
    </recommendedName>
    <alternativeName>
        <fullName evidence="12">Arginosuccinase</fullName>
    </alternativeName>
</protein>
<sequence length="620" mass="69812">MALWGGRFKDVPDLEFKKFNDSLIFDYKLAEQDLTSSIAWAGALHEIGILEHQEYHEIVKALAELIVEANDNEDKIKFNSSEDIHSYIEQRLIEKVGDIGKKLHTGRSRNDQVATDFKLWCKQASQSILASLKDLKKDFVCLAKKELGTVIPGYTHLQRAQPILFSHWCMAYYEMINRDELRLEDAIKRLDYCPLGSGALAGTAYPIDRESLAHHLGFSGATSNSLDSVSDRDYVVELLSCASLSMIHLSRFAEDLIFYNSGEAGFIELDDSFSSGSSLMPQKKNPDALELIRGKTGRVFGSQIALMTTLKSLPLAYNKDLQEDKEGLFDAFPTWLASIKMASNCIKTLKVNSFQMKKAAMGGYSNATEVADYLVKKGIPFRDGHHIVGQLVQYALKQNKSLEDLNINEFKSICNLIEQDVYECLTIEACINNRMALGGTATEQVKFAIKQAEKKTLFEVRDARLDDVEGIYQLIEYWALVGENLPRSKKDMIHSINEFVVSEQNNKITGCASLYIYDTGLAEIRSVGTSLDNTHKGQGSALIKHILIRAKKLALKRVIVLTRVPVFFEKQGFTYCDKSSLPEKIIKDCDLCIRKNNCDEVAMEMYLHSKNEKVIYQTSS</sequence>
<comment type="similarity">
    <text evidence="4 14">In the N-terminal section; belongs to the lyase 1 family. Argininosuccinate lyase subfamily.</text>
</comment>
<dbReference type="Gene3D" id="1.10.275.10">
    <property type="entry name" value="Fumarase/aspartase (N-terminal domain)"/>
    <property type="match status" value="1"/>
</dbReference>
<proteinExistence type="inferred from homology"/>
<accession>A0A220VFD3</accession>
<comment type="catalytic activity">
    <reaction evidence="1 12">
        <text>2-(N(omega)-L-arginino)succinate = fumarate + L-arginine</text>
        <dbReference type="Rhea" id="RHEA:24020"/>
        <dbReference type="ChEBI" id="CHEBI:29806"/>
        <dbReference type="ChEBI" id="CHEBI:32682"/>
        <dbReference type="ChEBI" id="CHEBI:57472"/>
        <dbReference type="EC" id="4.3.2.1"/>
    </reaction>
</comment>
<dbReference type="InterPro" id="IPR000362">
    <property type="entry name" value="Fumarate_lyase_fam"/>
</dbReference>
<dbReference type="OrthoDB" id="9769623at2"/>
<evidence type="ECO:0000256" key="5">
    <source>
        <dbReference type="ARBA" id="ARBA00022490"/>
    </source>
</evidence>
<dbReference type="AlphaFoldDB" id="A0A220VFD3"/>
<dbReference type="Gene3D" id="3.40.630.30">
    <property type="match status" value="1"/>
</dbReference>
<dbReference type="Gene3D" id="1.10.40.30">
    <property type="entry name" value="Fumarase/aspartase (C-terminal domain)"/>
    <property type="match status" value="1"/>
</dbReference>
<dbReference type="PIRSF" id="PIRSF036456">
    <property type="entry name" value="ASAL_AGS"/>
    <property type="match status" value="1"/>
</dbReference>
<evidence type="ECO:0000256" key="10">
    <source>
        <dbReference type="ARBA" id="ARBA00023268"/>
    </source>
</evidence>
<dbReference type="InterPro" id="IPR011244">
    <property type="entry name" value="ASAL_AGS_AcTrfase"/>
</dbReference>
<dbReference type="FunFam" id="1.20.200.10:FF:000006">
    <property type="entry name" value="Argininosuccinate lyase"/>
    <property type="match status" value="1"/>
</dbReference>
<evidence type="ECO:0000259" key="15">
    <source>
        <dbReference type="PROSITE" id="PS51186"/>
    </source>
</evidence>
<dbReference type="SUPFAM" id="SSF48557">
    <property type="entry name" value="L-aspartase-like"/>
    <property type="match status" value="1"/>
</dbReference>
<feature type="domain" description="N-acetyltransferase" evidence="15">
    <location>
        <begin position="458"/>
        <end position="608"/>
    </location>
</feature>
<dbReference type="PRINTS" id="PR00145">
    <property type="entry name" value="ARGSUCLYASE"/>
</dbReference>
<dbReference type="FunFam" id="1.10.40.30:FF:000001">
    <property type="entry name" value="Argininosuccinate lyase"/>
    <property type="match status" value="1"/>
</dbReference>
<keyword evidence="11 14" id="KW-0012">Acyltransferase</keyword>
<dbReference type="EMBL" id="CP022356">
    <property type="protein sequence ID" value="ASK79067.1"/>
    <property type="molecule type" value="Genomic_DNA"/>
</dbReference>
<dbReference type="Gene3D" id="1.20.200.10">
    <property type="entry name" value="Fumarase/aspartase (Central domain)"/>
    <property type="match status" value="1"/>
</dbReference>
<dbReference type="InterPro" id="IPR020557">
    <property type="entry name" value="Fumarate_lyase_CS"/>
</dbReference>
<gene>
    <name evidence="12 16" type="primary">argH</name>
    <name evidence="16" type="ORF">CF386_08335</name>
</gene>
<dbReference type="GO" id="GO:0042450">
    <property type="term" value="P:L-arginine biosynthetic process via ornithine"/>
    <property type="evidence" value="ECO:0007669"/>
    <property type="project" value="UniProtKB-UniRule"/>
</dbReference>
<evidence type="ECO:0000256" key="11">
    <source>
        <dbReference type="ARBA" id="ARBA00023315"/>
    </source>
</evidence>
<evidence type="ECO:0000256" key="1">
    <source>
        <dbReference type="ARBA" id="ARBA00000985"/>
    </source>
</evidence>
<comment type="similarity">
    <text evidence="12">Belongs to the lyase 1 family. Argininosuccinate lyase subfamily.</text>
</comment>
<keyword evidence="7 12" id="KW-0028">Amino-acid biosynthesis</keyword>
<dbReference type="PRINTS" id="PR00149">
    <property type="entry name" value="FUMRATELYASE"/>
</dbReference>
<dbReference type="CDD" id="cd01359">
    <property type="entry name" value="Argininosuccinate_lyase"/>
    <property type="match status" value="1"/>
</dbReference>
<evidence type="ECO:0000256" key="12">
    <source>
        <dbReference type="HAMAP-Rule" id="MF_00006"/>
    </source>
</evidence>
<evidence type="ECO:0000256" key="8">
    <source>
        <dbReference type="ARBA" id="ARBA00022679"/>
    </source>
</evidence>
<dbReference type="CDD" id="cd04301">
    <property type="entry name" value="NAT_SF"/>
    <property type="match status" value="1"/>
</dbReference>
<dbReference type="InterPro" id="IPR016181">
    <property type="entry name" value="Acyl_CoA_acyltransferase"/>
</dbReference>
<evidence type="ECO:0000256" key="6">
    <source>
        <dbReference type="ARBA" id="ARBA00022571"/>
    </source>
</evidence>
<dbReference type="InterPro" id="IPR024083">
    <property type="entry name" value="Fumarase/histidase_N"/>
</dbReference>
<evidence type="ECO:0000256" key="2">
    <source>
        <dbReference type="ARBA" id="ARBA00004496"/>
    </source>
</evidence>
<reference evidence="16 17" key="1">
    <citation type="journal article" date="2016" name="Int. J. Syst. Evol. Microbiol.">
        <title>Paraphotobacterium marinum gen. nov., sp. nov., a member of the family Vibrionaceae, isolated from surface seawater.</title>
        <authorList>
            <person name="Huang Z."/>
            <person name="Dong C."/>
            <person name="Shao Z."/>
        </authorList>
    </citation>
    <scope>NUCLEOTIDE SEQUENCE [LARGE SCALE GENOMIC DNA]</scope>
    <source>
        <strain evidence="16 17">NSCS20N07D</strain>
    </source>
</reference>
<dbReference type="NCBIfam" id="TIGR00838">
    <property type="entry name" value="argH"/>
    <property type="match status" value="1"/>
</dbReference>
<dbReference type="GO" id="GO:0016747">
    <property type="term" value="F:acyltransferase activity, transferring groups other than amino-acyl groups"/>
    <property type="evidence" value="ECO:0007669"/>
    <property type="project" value="InterPro"/>
</dbReference>
<name>A0A220VFD3_9GAMM</name>
<evidence type="ECO:0000313" key="16">
    <source>
        <dbReference type="EMBL" id="ASK79067.1"/>
    </source>
</evidence>
<dbReference type="PROSITE" id="PS00163">
    <property type="entry name" value="FUMARATE_LYASES"/>
    <property type="match status" value="1"/>
</dbReference>
<evidence type="ECO:0000256" key="9">
    <source>
        <dbReference type="ARBA" id="ARBA00023239"/>
    </source>
</evidence>
<dbReference type="InterPro" id="IPR000182">
    <property type="entry name" value="GNAT_dom"/>
</dbReference>
<dbReference type="PANTHER" id="PTHR43814:SF1">
    <property type="entry name" value="ARGININOSUCCINATE LYASE"/>
    <property type="match status" value="1"/>
</dbReference>
<evidence type="ECO:0000256" key="4">
    <source>
        <dbReference type="ARBA" id="ARBA00005552"/>
    </source>
</evidence>
<evidence type="ECO:0000256" key="14">
    <source>
        <dbReference type="PIRNR" id="PIRNR036456"/>
    </source>
</evidence>
<dbReference type="PANTHER" id="PTHR43814">
    <property type="entry name" value="ARGININOSUCCINATE LYASE"/>
    <property type="match status" value="1"/>
</dbReference>
<comment type="subcellular location">
    <subcellularLocation>
        <location evidence="2 12 14">Cytoplasm</location>
    </subcellularLocation>
</comment>
<dbReference type="InterPro" id="IPR029419">
    <property type="entry name" value="Arg_succ_lyase_C"/>
</dbReference>
<dbReference type="InterPro" id="IPR022761">
    <property type="entry name" value="Fumarate_lyase_N"/>
</dbReference>
<keyword evidence="17" id="KW-1185">Reference proteome</keyword>
<dbReference type="GO" id="GO:0005829">
    <property type="term" value="C:cytosol"/>
    <property type="evidence" value="ECO:0007669"/>
    <property type="project" value="TreeGrafter"/>
</dbReference>
<dbReference type="Proteomes" id="UP000242175">
    <property type="component" value="Chromosome small"/>
</dbReference>
<dbReference type="Pfam" id="PF00206">
    <property type="entry name" value="Lyase_1"/>
    <property type="match status" value="1"/>
</dbReference>
<dbReference type="HAMAP" id="MF_00006">
    <property type="entry name" value="Arg_succ_lyase"/>
    <property type="match status" value="1"/>
</dbReference>
<keyword evidence="8 14" id="KW-0808">Transferase</keyword>
<keyword evidence="6 12" id="KW-0055">Arginine biosynthesis</keyword>
<dbReference type="EC" id="4.3.2.1" evidence="12 13"/>
<dbReference type="InterPro" id="IPR008948">
    <property type="entry name" value="L-Aspartase-like"/>
</dbReference>
<evidence type="ECO:0000256" key="13">
    <source>
        <dbReference type="NCBIfam" id="TIGR00838"/>
    </source>
</evidence>
<dbReference type="UniPathway" id="UPA00068">
    <property type="reaction ID" value="UER00114"/>
</dbReference>
<dbReference type="InterPro" id="IPR009049">
    <property type="entry name" value="Argininosuccinate_lyase"/>
</dbReference>
<dbReference type="Pfam" id="PF13508">
    <property type="entry name" value="Acetyltransf_7"/>
    <property type="match status" value="1"/>
</dbReference>
<dbReference type="SUPFAM" id="SSF55729">
    <property type="entry name" value="Acyl-CoA N-acyltransferases (Nat)"/>
    <property type="match status" value="1"/>
</dbReference>
<dbReference type="GO" id="GO:0004056">
    <property type="term" value="F:argininosuccinate lyase activity"/>
    <property type="evidence" value="ECO:0007669"/>
    <property type="project" value="UniProtKB-UniRule"/>
</dbReference>
<keyword evidence="5 12" id="KW-0963">Cytoplasm</keyword>
<keyword evidence="10" id="KW-0511">Multifunctional enzyme</keyword>
<dbReference type="PROSITE" id="PS51186">
    <property type="entry name" value="GNAT"/>
    <property type="match status" value="1"/>
</dbReference>
<dbReference type="Pfam" id="PF14698">
    <property type="entry name" value="ASL_C2"/>
    <property type="match status" value="1"/>
</dbReference>
<dbReference type="NCBIfam" id="NF008964">
    <property type="entry name" value="PRK12308.1"/>
    <property type="match status" value="1"/>
</dbReference>
<evidence type="ECO:0000256" key="7">
    <source>
        <dbReference type="ARBA" id="ARBA00022605"/>
    </source>
</evidence>
<evidence type="ECO:0000256" key="3">
    <source>
        <dbReference type="ARBA" id="ARBA00004941"/>
    </source>
</evidence>
<dbReference type="KEGG" id="pmai:CF386_08335"/>
<dbReference type="RefSeq" id="WP_089073975.1">
    <property type="nucleotide sequence ID" value="NZ_CBCSAM010000002.1"/>
</dbReference>
<comment type="pathway">
    <text evidence="3 12 14">Amino-acid biosynthesis; L-arginine biosynthesis; L-arginine from L-ornithine and carbamoyl phosphate: step 3/3.</text>
</comment>
<evidence type="ECO:0000313" key="17">
    <source>
        <dbReference type="Proteomes" id="UP000242175"/>
    </source>
</evidence>